<keyword evidence="2" id="KW-1185">Reference proteome</keyword>
<gene>
    <name evidence="1" type="ORF">H9659_10130</name>
</gene>
<evidence type="ECO:0000313" key="2">
    <source>
        <dbReference type="Proteomes" id="UP000659496"/>
    </source>
</evidence>
<name>A0ABR8PKJ9_9BACL</name>
<dbReference type="PANTHER" id="PTHR35868:SF3">
    <property type="entry name" value="DUF2804 DOMAIN-CONTAINING PROTEIN"/>
    <property type="match status" value="1"/>
</dbReference>
<comment type="caution">
    <text evidence="1">The sequence shown here is derived from an EMBL/GenBank/DDBJ whole genome shotgun (WGS) entry which is preliminary data.</text>
</comment>
<dbReference type="RefSeq" id="WP_191690084.1">
    <property type="nucleotide sequence ID" value="NZ_JACSQY010000007.1"/>
</dbReference>
<proteinExistence type="predicted"/>
<sequence>MQHAERELSSPVLLCDSKGLLNPDAIGYAEKPIIQSNLKGQFPNKKKWNTWTVYGEEVLFTATIAHFDIGAVCLVYFLDYETERFFEKRISLPFAPHVKMAEDVLTDSKFVDNRLSIHSSYTNEETHLYVTIADFDNETLHADLHISHPAEDHSLNVVVPKNRNTFQHTAKHHTLPTSGFLKIGEKRYEFNPDYSFTVLNYTRGVWPKMTEWNWAMASQRSRGRRIGLNFGGKWTDGTGMTENAVFVDGVMTKIHEDVIFSFNPERMMEPWTIHTKFTDCVELSFTPFFEREAIARRRGLKADFTQMFGYFNGKVRLASGEWLSIRSLLGSCEAFQAKW</sequence>
<dbReference type="InterPro" id="IPR021243">
    <property type="entry name" value="DUF2804"/>
</dbReference>
<evidence type="ECO:0000313" key="1">
    <source>
        <dbReference type="EMBL" id="MBD7908686.1"/>
    </source>
</evidence>
<reference evidence="1 2" key="1">
    <citation type="submission" date="2020-08" db="EMBL/GenBank/DDBJ databases">
        <title>A Genomic Blueprint of the Chicken Gut Microbiome.</title>
        <authorList>
            <person name="Gilroy R."/>
            <person name="Ravi A."/>
            <person name="Getino M."/>
            <person name="Pursley I."/>
            <person name="Horton D.L."/>
            <person name="Alikhan N.-F."/>
            <person name="Baker D."/>
            <person name="Gharbi K."/>
            <person name="Hall N."/>
            <person name="Watson M."/>
            <person name="Adriaenssens E.M."/>
            <person name="Foster-Nyarko E."/>
            <person name="Jarju S."/>
            <person name="Secka A."/>
            <person name="Antonio M."/>
            <person name="Oren A."/>
            <person name="Chaudhuri R."/>
            <person name="La Ragione R.M."/>
            <person name="Hildebrand F."/>
            <person name="Pallen M.J."/>
        </authorList>
    </citation>
    <scope>NUCLEOTIDE SEQUENCE [LARGE SCALE GENOMIC DNA]</scope>
    <source>
        <strain evidence="1 2">Sa3CUA8</strain>
    </source>
</reference>
<organism evidence="1 2">
    <name type="scientific">Sporosarcina gallistercoris</name>
    <dbReference type="NCBI Taxonomy" id="2762245"/>
    <lineage>
        <taxon>Bacteria</taxon>
        <taxon>Bacillati</taxon>
        <taxon>Bacillota</taxon>
        <taxon>Bacilli</taxon>
        <taxon>Bacillales</taxon>
        <taxon>Caryophanaceae</taxon>
        <taxon>Sporosarcina</taxon>
    </lineage>
</organism>
<dbReference type="EMBL" id="JACSQY010000007">
    <property type="protein sequence ID" value="MBD7908686.1"/>
    <property type="molecule type" value="Genomic_DNA"/>
</dbReference>
<dbReference type="PANTHER" id="PTHR35868">
    <property type="entry name" value="DUF2804 DOMAIN-CONTAINING PROTEIN-RELATED"/>
    <property type="match status" value="1"/>
</dbReference>
<dbReference type="Proteomes" id="UP000659496">
    <property type="component" value="Unassembled WGS sequence"/>
</dbReference>
<accession>A0ABR8PKJ9</accession>
<protein>
    <submittedName>
        <fullName evidence="1">DUF2804 domain-containing protein</fullName>
    </submittedName>
</protein>
<dbReference type="Pfam" id="PF10974">
    <property type="entry name" value="DUF2804"/>
    <property type="match status" value="1"/>
</dbReference>